<dbReference type="AlphaFoldDB" id="A0A2J8IUR9"/>
<feature type="non-terminal residue" evidence="1">
    <location>
        <position position="133"/>
    </location>
</feature>
<protein>
    <submittedName>
        <fullName evidence="1">C2orf54 isoform 4</fullName>
    </submittedName>
</protein>
<name>A0A2J8IUR9_PANTR</name>
<organism evidence="1 2">
    <name type="scientific">Pan troglodytes</name>
    <name type="common">Chimpanzee</name>
    <dbReference type="NCBI Taxonomy" id="9598"/>
    <lineage>
        <taxon>Eukaryota</taxon>
        <taxon>Metazoa</taxon>
        <taxon>Chordata</taxon>
        <taxon>Craniata</taxon>
        <taxon>Vertebrata</taxon>
        <taxon>Euteleostomi</taxon>
        <taxon>Mammalia</taxon>
        <taxon>Eutheria</taxon>
        <taxon>Euarchontoglires</taxon>
        <taxon>Primates</taxon>
        <taxon>Haplorrhini</taxon>
        <taxon>Catarrhini</taxon>
        <taxon>Hominidae</taxon>
        <taxon>Pan</taxon>
    </lineage>
</organism>
<comment type="caution">
    <text evidence="1">The sequence shown here is derived from an EMBL/GenBank/DDBJ whole genome shotgun (WGS) entry which is preliminary data.</text>
</comment>
<proteinExistence type="predicted"/>
<dbReference type="Proteomes" id="UP000236370">
    <property type="component" value="Unassembled WGS sequence"/>
</dbReference>
<dbReference type="EMBL" id="NBAG03000580">
    <property type="protein sequence ID" value="PNI14265.1"/>
    <property type="molecule type" value="Genomic_DNA"/>
</dbReference>
<reference evidence="1 2" key="1">
    <citation type="submission" date="2017-12" db="EMBL/GenBank/DDBJ databases">
        <title>High-resolution comparative analysis of great ape genomes.</title>
        <authorList>
            <person name="Pollen A."/>
            <person name="Hastie A."/>
            <person name="Hormozdiari F."/>
            <person name="Dougherty M."/>
            <person name="Liu R."/>
            <person name="Chaisson M."/>
            <person name="Hoppe E."/>
            <person name="Hill C."/>
            <person name="Pang A."/>
            <person name="Hillier L."/>
            <person name="Baker C."/>
            <person name="Armstrong J."/>
            <person name="Shendure J."/>
            <person name="Paten B."/>
            <person name="Wilson R."/>
            <person name="Chao H."/>
            <person name="Schneider V."/>
            <person name="Ventura M."/>
            <person name="Kronenberg Z."/>
            <person name="Murali S."/>
            <person name="Gordon D."/>
            <person name="Cantsilieris S."/>
            <person name="Munson K."/>
            <person name="Nelson B."/>
            <person name="Raja A."/>
            <person name="Underwood J."/>
            <person name="Diekhans M."/>
            <person name="Fiddes I."/>
            <person name="Haussler D."/>
            <person name="Eichler E."/>
        </authorList>
    </citation>
    <scope>NUCLEOTIDE SEQUENCE [LARGE SCALE GENOMIC DNA]</scope>
    <source>
        <strain evidence="1">Yerkes chimp pedigree #C0471</strain>
    </source>
</reference>
<sequence length="133" mass="14968">MPAPALPTSAMAVQVPLWHHYLQAIRSREAPRAQDFQRAENVLLTVLERVHALDPRFIVDYSRGLEAFQFALRSSEDPMDMEVPLWVDAEALLIEEPEATQPEDGLELCHLGVPREGAGLERWTTEDTFTASS</sequence>
<gene>
    <name evidence="1" type="ORF">CK820_G0052924</name>
</gene>
<evidence type="ECO:0000313" key="2">
    <source>
        <dbReference type="Proteomes" id="UP000236370"/>
    </source>
</evidence>
<evidence type="ECO:0000313" key="1">
    <source>
        <dbReference type="EMBL" id="PNI14265.1"/>
    </source>
</evidence>
<accession>A0A2J8IUR9</accession>